<name>A0A4U0YGB1_9GAMM</name>
<reference evidence="10 11" key="1">
    <citation type="submission" date="2019-04" db="EMBL/GenBank/DDBJ databases">
        <title>Crypto-aerobic microbial life in anoxic (sulfidic) marine sediments.</title>
        <authorList>
            <person name="Bhattacharya S."/>
            <person name="Roy C."/>
            <person name="Mondal N."/>
            <person name="Sarkar J."/>
            <person name="Mandal S."/>
            <person name="Rameez M.J."/>
            <person name="Ghosh W."/>
        </authorList>
    </citation>
    <scope>NUCLEOTIDE SEQUENCE [LARGE SCALE GENOMIC DNA]</scope>
    <source>
        <strain evidence="10 11">SBBB</strain>
    </source>
</reference>
<evidence type="ECO:0000256" key="4">
    <source>
        <dbReference type="ARBA" id="ARBA00022884"/>
    </source>
</evidence>
<feature type="site" description="Stabilizes the basic form of H active site to accept a proton" evidence="7">
    <location>
        <position position="119"/>
    </location>
</feature>
<dbReference type="Proteomes" id="UP000305198">
    <property type="component" value="Unassembled WGS sequence"/>
</dbReference>
<dbReference type="InterPro" id="IPR001328">
    <property type="entry name" value="Pept_tRNA_hydro"/>
</dbReference>
<feature type="binding site" evidence="7">
    <location>
        <position position="140"/>
    </location>
    <ligand>
        <name>tRNA</name>
        <dbReference type="ChEBI" id="CHEBI:17843"/>
    </ligand>
</feature>
<dbReference type="GO" id="GO:0072344">
    <property type="term" value="P:rescue of stalled ribosome"/>
    <property type="evidence" value="ECO:0007669"/>
    <property type="project" value="UniProtKB-UniRule"/>
</dbReference>
<comment type="subunit">
    <text evidence="7">Monomer.</text>
</comment>
<comment type="catalytic activity">
    <reaction evidence="7 8">
        <text>an N-acyl-L-alpha-aminoacyl-tRNA + H2O = an N-acyl-L-amino acid + a tRNA + H(+)</text>
        <dbReference type="Rhea" id="RHEA:54448"/>
        <dbReference type="Rhea" id="RHEA-COMP:10123"/>
        <dbReference type="Rhea" id="RHEA-COMP:13883"/>
        <dbReference type="ChEBI" id="CHEBI:15377"/>
        <dbReference type="ChEBI" id="CHEBI:15378"/>
        <dbReference type="ChEBI" id="CHEBI:59874"/>
        <dbReference type="ChEBI" id="CHEBI:78442"/>
        <dbReference type="ChEBI" id="CHEBI:138191"/>
        <dbReference type="EC" id="3.1.1.29"/>
    </reaction>
</comment>
<dbReference type="GO" id="GO:0000049">
    <property type="term" value="F:tRNA binding"/>
    <property type="evidence" value="ECO:0007669"/>
    <property type="project" value="UniProtKB-UniRule"/>
</dbReference>
<comment type="function">
    <text evidence="7">Hydrolyzes ribosome-free peptidyl-tRNAs (with 1 or more amino acids incorporated), which drop off the ribosome during protein synthesis, or as a result of ribosome stalling.</text>
</comment>
<dbReference type="FunFam" id="3.40.50.1470:FF:000001">
    <property type="entry name" value="Peptidyl-tRNA hydrolase"/>
    <property type="match status" value="1"/>
</dbReference>
<evidence type="ECO:0000256" key="8">
    <source>
        <dbReference type="RuleBase" id="RU000673"/>
    </source>
</evidence>
<dbReference type="NCBIfam" id="TIGR00447">
    <property type="entry name" value="pth"/>
    <property type="match status" value="1"/>
</dbReference>
<evidence type="ECO:0000313" key="11">
    <source>
        <dbReference type="Proteomes" id="UP000305198"/>
    </source>
</evidence>
<evidence type="ECO:0000256" key="5">
    <source>
        <dbReference type="ARBA" id="ARBA00038063"/>
    </source>
</evidence>
<dbReference type="OrthoDB" id="9800507at2"/>
<dbReference type="Pfam" id="PF01195">
    <property type="entry name" value="Pept_tRNA_hydro"/>
    <property type="match status" value="1"/>
</dbReference>
<keyword evidence="7" id="KW-0963">Cytoplasm</keyword>
<dbReference type="HAMAP" id="MF_00083">
    <property type="entry name" value="Pept_tRNA_hydro_bact"/>
    <property type="match status" value="1"/>
</dbReference>
<evidence type="ECO:0000256" key="1">
    <source>
        <dbReference type="ARBA" id="ARBA00013260"/>
    </source>
</evidence>
<feature type="binding site" evidence="7">
    <location>
        <position position="92"/>
    </location>
    <ligand>
        <name>tRNA</name>
        <dbReference type="ChEBI" id="CHEBI:17843"/>
    </ligand>
</feature>
<dbReference type="PANTHER" id="PTHR17224:SF1">
    <property type="entry name" value="PEPTIDYL-TRNA HYDROLASE"/>
    <property type="match status" value="1"/>
</dbReference>
<dbReference type="PROSITE" id="PS01195">
    <property type="entry name" value="PEPT_TRNA_HYDROL_1"/>
    <property type="match status" value="1"/>
</dbReference>
<feature type="active site" description="Proton acceptor" evidence="7">
    <location>
        <position position="46"/>
    </location>
</feature>
<comment type="subcellular location">
    <subcellularLocation>
        <location evidence="7">Cytoplasm</location>
    </subcellularLocation>
</comment>
<dbReference type="InterPro" id="IPR018171">
    <property type="entry name" value="Pept_tRNA_hydro_CS"/>
</dbReference>
<proteinExistence type="inferred from homology"/>
<feature type="site" description="Discriminates between blocked and unblocked aminoacyl-tRNA" evidence="7">
    <location>
        <position position="36"/>
    </location>
</feature>
<evidence type="ECO:0000256" key="2">
    <source>
        <dbReference type="ARBA" id="ARBA00022555"/>
    </source>
</evidence>
<keyword evidence="4 7" id="KW-0694">RNA-binding</keyword>
<dbReference type="EC" id="3.1.1.29" evidence="1 7"/>
<dbReference type="CDD" id="cd00462">
    <property type="entry name" value="PTH"/>
    <property type="match status" value="1"/>
</dbReference>
<protein>
    <recommendedName>
        <fullName evidence="6 7">Peptidyl-tRNA hydrolase</fullName>
        <shortName evidence="7">Pth</shortName>
        <ecNumber evidence="1 7">3.1.1.29</ecNumber>
    </recommendedName>
</protein>
<keyword evidence="2 7" id="KW-0820">tRNA-binding</keyword>
<dbReference type="AlphaFoldDB" id="A0A4U0YGB1"/>
<comment type="function">
    <text evidence="7">Catalyzes the release of premature peptidyl moieties from peptidyl-tRNA molecules trapped in stalled 50S ribosomal subunits, and thus maintains levels of free tRNAs and 50S ribosomes.</text>
</comment>
<dbReference type="PANTHER" id="PTHR17224">
    <property type="entry name" value="PEPTIDYL-TRNA HYDROLASE"/>
    <property type="match status" value="1"/>
</dbReference>
<dbReference type="Gene3D" id="3.40.50.1470">
    <property type="entry name" value="Peptidyl-tRNA hydrolase"/>
    <property type="match status" value="1"/>
</dbReference>
<evidence type="ECO:0000256" key="3">
    <source>
        <dbReference type="ARBA" id="ARBA00022801"/>
    </source>
</evidence>
<accession>A0A4U0YGB1</accession>
<dbReference type="PROSITE" id="PS01196">
    <property type="entry name" value="PEPT_TRNA_HYDROL_2"/>
    <property type="match status" value="1"/>
</dbReference>
<feature type="binding site" evidence="7">
    <location>
        <position position="94"/>
    </location>
    <ligand>
        <name>tRNA</name>
        <dbReference type="ChEBI" id="CHEBI:17843"/>
    </ligand>
</feature>
<dbReference type="EMBL" id="SWAV01000009">
    <property type="protein sequence ID" value="TKA89409.1"/>
    <property type="molecule type" value="Genomic_DNA"/>
</dbReference>
<evidence type="ECO:0000256" key="7">
    <source>
        <dbReference type="HAMAP-Rule" id="MF_00083"/>
    </source>
</evidence>
<dbReference type="InterPro" id="IPR036416">
    <property type="entry name" value="Pept_tRNA_hydro_sf"/>
</dbReference>
<organism evidence="10 11">
    <name type="scientific">Halopseudomonas bauzanensis</name>
    <dbReference type="NCBI Taxonomy" id="653930"/>
    <lineage>
        <taxon>Bacteria</taxon>
        <taxon>Pseudomonadati</taxon>
        <taxon>Pseudomonadota</taxon>
        <taxon>Gammaproteobacteria</taxon>
        <taxon>Pseudomonadales</taxon>
        <taxon>Pseudomonadaceae</taxon>
        <taxon>Halopseudomonas</taxon>
    </lineage>
</organism>
<feature type="binding site" evidence="7">
    <location>
        <position position="41"/>
    </location>
    <ligand>
        <name>tRNA</name>
        <dbReference type="ChEBI" id="CHEBI:17843"/>
    </ligand>
</feature>
<dbReference type="GO" id="GO:0005737">
    <property type="term" value="C:cytoplasm"/>
    <property type="evidence" value="ECO:0007669"/>
    <property type="project" value="UniProtKB-SubCell"/>
</dbReference>
<dbReference type="GO" id="GO:0004045">
    <property type="term" value="F:peptidyl-tRNA hydrolase activity"/>
    <property type="evidence" value="ECO:0007669"/>
    <property type="project" value="UniProtKB-UniRule"/>
</dbReference>
<sequence length="218" mass="23787">MQTLVKVRNQRSNFLLKPQRAPVVTHGIKLIVGLGNPGPEYDMTRHNAGALFVERLASGHNLALRQEKQFFGLTGRLTIDGQDVRLLIPTTFMNRSGQAVAALAGFYRITPEEILVAHDELDLPPGVVKCKQGGGHGGHNGLRDIIASLGNQNVFHRLRLGIGHPGHSSQVTGFVLGRAPKTEQQALDACIDEALREVPGMVAGDWTRVMQRLHSFKA</sequence>
<dbReference type="SUPFAM" id="SSF53178">
    <property type="entry name" value="Peptidyl-tRNA hydrolase-like"/>
    <property type="match status" value="1"/>
</dbReference>
<keyword evidence="3 7" id="KW-0378">Hydrolase</keyword>
<evidence type="ECO:0000256" key="9">
    <source>
        <dbReference type="RuleBase" id="RU004320"/>
    </source>
</evidence>
<evidence type="ECO:0000256" key="6">
    <source>
        <dbReference type="ARBA" id="ARBA00050038"/>
    </source>
</evidence>
<comment type="caution">
    <text evidence="10">The sequence shown here is derived from an EMBL/GenBank/DDBJ whole genome shotgun (WGS) entry which is preliminary data.</text>
</comment>
<comment type="similarity">
    <text evidence="5 7 9">Belongs to the PTH family.</text>
</comment>
<dbReference type="GO" id="GO:0006515">
    <property type="term" value="P:protein quality control for misfolded or incompletely synthesized proteins"/>
    <property type="evidence" value="ECO:0007669"/>
    <property type="project" value="UniProtKB-UniRule"/>
</dbReference>
<gene>
    <name evidence="7" type="primary">pth</name>
    <name evidence="10" type="ORF">FA869_16925</name>
</gene>
<evidence type="ECO:0000313" key="10">
    <source>
        <dbReference type="EMBL" id="TKA89409.1"/>
    </source>
</evidence>